<organism evidence="2 3">
    <name type="scientific">Clostridium tanneri</name>
    <dbReference type="NCBI Taxonomy" id="3037988"/>
    <lineage>
        <taxon>Bacteria</taxon>
        <taxon>Bacillati</taxon>
        <taxon>Bacillota</taxon>
        <taxon>Clostridia</taxon>
        <taxon>Eubacteriales</taxon>
        <taxon>Clostridiaceae</taxon>
        <taxon>Clostridium</taxon>
    </lineage>
</organism>
<name>A0ABU4JX52_9CLOT</name>
<comment type="caution">
    <text evidence="2">The sequence shown here is derived from an EMBL/GenBank/DDBJ whole genome shotgun (WGS) entry which is preliminary data.</text>
</comment>
<dbReference type="NCBIfam" id="TIGR02532">
    <property type="entry name" value="IV_pilin_GFxxxE"/>
    <property type="match status" value="1"/>
</dbReference>
<keyword evidence="1" id="KW-0812">Transmembrane</keyword>
<evidence type="ECO:0000256" key="1">
    <source>
        <dbReference type="SAM" id="Phobius"/>
    </source>
</evidence>
<dbReference type="Pfam" id="PF07963">
    <property type="entry name" value="N_methyl"/>
    <property type="match status" value="1"/>
</dbReference>
<reference evidence="2 3" key="1">
    <citation type="submission" date="2023-04" db="EMBL/GenBank/DDBJ databases">
        <title>Clostridium tannerae sp. nov., isolated from the fecal material of an alpaca.</title>
        <authorList>
            <person name="Miller S."/>
            <person name="Hendry M."/>
            <person name="King J."/>
            <person name="Sankaranarayanan K."/>
            <person name="Lawson P.A."/>
        </authorList>
    </citation>
    <scope>NUCLEOTIDE SEQUENCE [LARGE SCALE GENOMIC DNA]</scope>
    <source>
        <strain evidence="2 3">A1-XYC3</strain>
    </source>
</reference>
<proteinExistence type="predicted"/>
<evidence type="ECO:0000313" key="2">
    <source>
        <dbReference type="EMBL" id="MDW8802736.1"/>
    </source>
</evidence>
<feature type="transmembrane region" description="Helical" evidence="1">
    <location>
        <begin position="12"/>
        <end position="36"/>
    </location>
</feature>
<dbReference type="Proteomes" id="UP001281656">
    <property type="component" value="Unassembled WGS sequence"/>
</dbReference>
<keyword evidence="1" id="KW-0472">Membrane</keyword>
<dbReference type="EMBL" id="JARUJP010000027">
    <property type="protein sequence ID" value="MDW8802736.1"/>
    <property type="molecule type" value="Genomic_DNA"/>
</dbReference>
<sequence length="147" mass="16603">MIKNRKKGFTLIEVIIAMLLISITVLIFSNVSYVGIKSSNTSEQKLNSLIIAQNELEKIKANKNTLSDLTDLQDFLKDEDYIYSTGVFHKNLKKIDEKYAGEVSEGINYDLKLTLSEKAEDLIDIKIEVKPQDNNSLKLGTTLYLGK</sequence>
<keyword evidence="3" id="KW-1185">Reference proteome</keyword>
<dbReference type="RefSeq" id="WP_318799010.1">
    <property type="nucleotide sequence ID" value="NZ_JARUJP010000027.1"/>
</dbReference>
<gene>
    <name evidence="2" type="ORF">P8V03_16440</name>
</gene>
<protein>
    <submittedName>
        <fullName evidence="2">Prepilin-type N-terminal cleavage/methylation domain-containing protein</fullName>
    </submittedName>
</protein>
<dbReference type="InterPro" id="IPR012902">
    <property type="entry name" value="N_methyl_site"/>
</dbReference>
<keyword evidence="1" id="KW-1133">Transmembrane helix</keyword>
<evidence type="ECO:0000313" key="3">
    <source>
        <dbReference type="Proteomes" id="UP001281656"/>
    </source>
</evidence>
<dbReference type="PROSITE" id="PS00409">
    <property type="entry name" value="PROKAR_NTER_METHYL"/>
    <property type="match status" value="1"/>
</dbReference>
<accession>A0ABU4JX52</accession>